<accession>A0A3M7RLF5</accession>
<proteinExistence type="predicted"/>
<evidence type="ECO:0000313" key="2">
    <source>
        <dbReference type="Proteomes" id="UP000276133"/>
    </source>
</evidence>
<dbReference type="Proteomes" id="UP000276133">
    <property type="component" value="Unassembled WGS sequence"/>
</dbReference>
<sequence>MQNTFKLIYYLMAIFDRNFLINVLPNHLKPDFKLSFRVFNGCTLTSKKALFKSLTMSNRNHSDCFLCINKQRCYHSMISPELFENIYIFIVYLNRDIHEFDVFDNGVRILLLYPKYSSLLV</sequence>
<protein>
    <submittedName>
        <fullName evidence="1">Uncharacterized protein</fullName>
    </submittedName>
</protein>
<evidence type="ECO:0000313" key="1">
    <source>
        <dbReference type="EMBL" id="RNA24138.1"/>
    </source>
</evidence>
<reference evidence="1 2" key="1">
    <citation type="journal article" date="2018" name="Sci. Rep.">
        <title>Genomic signatures of local adaptation to the degree of environmental predictability in rotifers.</title>
        <authorList>
            <person name="Franch-Gras L."/>
            <person name="Hahn C."/>
            <person name="Garcia-Roger E.M."/>
            <person name="Carmona M.J."/>
            <person name="Serra M."/>
            <person name="Gomez A."/>
        </authorList>
    </citation>
    <scope>NUCLEOTIDE SEQUENCE [LARGE SCALE GENOMIC DNA]</scope>
    <source>
        <strain evidence="1">HYR1</strain>
    </source>
</reference>
<organism evidence="1 2">
    <name type="scientific">Brachionus plicatilis</name>
    <name type="common">Marine rotifer</name>
    <name type="synonym">Brachionus muelleri</name>
    <dbReference type="NCBI Taxonomy" id="10195"/>
    <lineage>
        <taxon>Eukaryota</taxon>
        <taxon>Metazoa</taxon>
        <taxon>Spiralia</taxon>
        <taxon>Gnathifera</taxon>
        <taxon>Rotifera</taxon>
        <taxon>Eurotatoria</taxon>
        <taxon>Monogononta</taxon>
        <taxon>Pseudotrocha</taxon>
        <taxon>Ploima</taxon>
        <taxon>Brachionidae</taxon>
        <taxon>Brachionus</taxon>
    </lineage>
</organism>
<name>A0A3M7RLF5_BRAPC</name>
<dbReference type="AlphaFoldDB" id="A0A3M7RLF5"/>
<dbReference type="EMBL" id="REGN01003165">
    <property type="protein sequence ID" value="RNA24138.1"/>
    <property type="molecule type" value="Genomic_DNA"/>
</dbReference>
<gene>
    <name evidence="1" type="ORF">BpHYR1_028001</name>
</gene>
<keyword evidence="2" id="KW-1185">Reference proteome</keyword>
<comment type="caution">
    <text evidence="1">The sequence shown here is derived from an EMBL/GenBank/DDBJ whole genome shotgun (WGS) entry which is preliminary data.</text>
</comment>